<evidence type="ECO:0000313" key="2">
    <source>
        <dbReference type="Proteomes" id="UP001623592"/>
    </source>
</evidence>
<organism evidence="1 2">
    <name type="scientific">Clostridium neuense</name>
    <dbReference type="NCBI Taxonomy" id="1728934"/>
    <lineage>
        <taxon>Bacteria</taxon>
        <taxon>Bacillati</taxon>
        <taxon>Bacillota</taxon>
        <taxon>Clostridia</taxon>
        <taxon>Eubacteriales</taxon>
        <taxon>Clostridiaceae</taxon>
        <taxon>Clostridium</taxon>
    </lineage>
</organism>
<dbReference type="EMBL" id="JBJIAA010000011">
    <property type="protein sequence ID" value="MFL0251577.1"/>
    <property type="molecule type" value="Genomic_DNA"/>
</dbReference>
<name>A0ABW8TGJ9_9CLOT</name>
<keyword evidence="2" id="KW-1185">Reference proteome</keyword>
<reference evidence="1 2" key="1">
    <citation type="submission" date="2024-11" db="EMBL/GenBank/DDBJ databases">
        <authorList>
            <person name="Heng Y.C."/>
            <person name="Lim A.C.H."/>
            <person name="Lee J.K.Y."/>
            <person name="Kittelmann S."/>
        </authorList>
    </citation>
    <scope>NUCLEOTIDE SEQUENCE [LARGE SCALE GENOMIC DNA]</scope>
    <source>
        <strain evidence="1 2">WILCCON 0114</strain>
    </source>
</reference>
<comment type="caution">
    <text evidence="1">The sequence shown here is derived from an EMBL/GenBank/DDBJ whole genome shotgun (WGS) entry which is preliminary data.</text>
</comment>
<accession>A0ABW8TGJ9</accession>
<protein>
    <submittedName>
        <fullName evidence="1">Uncharacterized protein</fullName>
    </submittedName>
</protein>
<dbReference type="RefSeq" id="WP_406788229.1">
    <property type="nucleotide sequence ID" value="NZ_JBJIAA010000011.1"/>
</dbReference>
<dbReference type="Proteomes" id="UP001623592">
    <property type="component" value="Unassembled WGS sequence"/>
</dbReference>
<gene>
    <name evidence="1" type="ORF">ACJDT4_14235</name>
</gene>
<sequence length="247" mass="29600">MNVIYMVNGDKVTKIDLGKFKSIKKRTSFKVDRQILKNMNNKNVGISLNSKKAYIVIEGEEIYIKYFKFPKVSESKLYELINNELNYLYRNESFVFNYKKIKQSINTIEVIVFYFRSEELNLIDKFVEDKQLKAVRLIQMCVLNYYKKLIKEKDYFIVFKYNFHNYIMCVRNNNIYANEVYDMLQDKEYNKMKNFIVSNCEKGSLTNKIYIIGKCIKDTNIIKFLQEYGQINFLKDIDLNKISKIIV</sequence>
<evidence type="ECO:0000313" key="1">
    <source>
        <dbReference type="EMBL" id="MFL0251577.1"/>
    </source>
</evidence>
<proteinExistence type="predicted"/>